<gene>
    <name evidence="1" type="ORF">S06H3_63446</name>
</gene>
<organism evidence="1">
    <name type="scientific">marine sediment metagenome</name>
    <dbReference type="NCBI Taxonomy" id="412755"/>
    <lineage>
        <taxon>unclassified sequences</taxon>
        <taxon>metagenomes</taxon>
        <taxon>ecological metagenomes</taxon>
    </lineage>
</organism>
<accession>X1Q6E9</accession>
<comment type="caution">
    <text evidence="1">The sequence shown here is derived from an EMBL/GenBank/DDBJ whole genome shotgun (WGS) entry which is preliminary data.</text>
</comment>
<dbReference type="EMBL" id="BARV01042084">
    <property type="protein sequence ID" value="GAI46640.1"/>
    <property type="molecule type" value="Genomic_DNA"/>
</dbReference>
<feature type="non-terminal residue" evidence="1">
    <location>
        <position position="54"/>
    </location>
</feature>
<reference evidence="1" key="1">
    <citation type="journal article" date="2014" name="Front. Microbiol.">
        <title>High frequency of phylogenetically diverse reductive dehalogenase-homologous genes in deep subseafloor sedimentary metagenomes.</title>
        <authorList>
            <person name="Kawai M."/>
            <person name="Futagami T."/>
            <person name="Toyoda A."/>
            <person name="Takaki Y."/>
            <person name="Nishi S."/>
            <person name="Hori S."/>
            <person name="Arai W."/>
            <person name="Tsubouchi T."/>
            <person name="Morono Y."/>
            <person name="Uchiyama I."/>
            <person name="Ito T."/>
            <person name="Fujiyama A."/>
            <person name="Inagaki F."/>
            <person name="Takami H."/>
        </authorList>
    </citation>
    <scope>NUCLEOTIDE SEQUENCE</scope>
    <source>
        <strain evidence="1">Expedition CK06-06</strain>
    </source>
</reference>
<proteinExistence type="predicted"/>
<dbReference type="AlphaFoldDB" id="X1Q6E9"/>
<name>X1Q6E9_9ZZZZ</name>
<protein>
    <submittedName>
        <fullName evidence="1">Uncharacterized protein</fullName>
    </submittedName>
</protein>
<evidence type="ECO:0000313" key="1">
    <source>
        <dbReference type="EMBL" id="GAI46640.1"/>
    </source>
</evidence>
<sequence length="54" mass="5749">MIGAGTACCSNKIVSTPEAPIHRLGISDTYRVIVPSGSGAYTYYSTLVCKREPL</sequence>